<name>A0ABU5F478_9BACT</name>
<gene>
    <name evidence="1" type="ORF">R5W23_003811</name>
</gene>
<keyword evidence="2" id="KW-1185">Reference proteome</keyword>
<sequence>MELGDYSSRFLAALVGALPKFGEQPPAGSDDGGFTVTFLTPSGATGWVTTEEFGRVTVGSGSWHAHFGGWADSVDAHDFEQAIGCIRRLMARENGASGGVLPL</sequence>
<organism evidence="1 2">
    <name type="scientific">Gemmata algarum</name>
    <dbReference type="NCBI Taxonomy" id="2975278"/>
    <lineage>
        <taxon>Bacteria</taxon>
        <taxon>Pseudomonadati</taxon>
        <taxon>Planctomycetota</taxon>
        <taxon>Planctomycetia</taxon>
        <taxon>Gemmatales</taxon>
        <taxon>Gemmataceae</taxon>
        <taxon>Gemmata</taxon>
    </lineage>
</organism>
<protein>
    <submittedName>
        <fullName evidence="1">Uncharacterized protein</fullName>
    </submittedName>
</protein>
<comment type="caution">
    <text evidence="1">The sequence shown here is derived from an EMBL/GenBank/DDBJ whole genome shotgun (WGS) entry which is preliminary data.</text>
</comment>
<dbReference type="RefSeq" id="WP_320688653.1">
    <property type="nucleotide sequence ID" value="NZ_JAXBLV010000211.1"/>
</dbReference>
<accession>A0ABU5F478</accession>
<evidence type="ECO:0000313" key="2">
    <source>
        <dbReference type="Proteomes" id="UP001272242"/>
    </source>
</evidence>
<evidence type="ECO:0000313" key="1">
    <source>
        <dbReference type="EMBL" id="MDY3562345.1"/>
    </source>
</evidence>
<proteinExistence type="predicted"/>
<reference evidence="2" key="1">
    <citation type="journal article" date="2023" name="Mar. Drugs">
        <title>Gemmata algarum, a Novel Planctomycete Isolated from an Algal Mat, Displays Antimicrobial Activity.</title>
        <authorList>
            <person name="Kumar G."/>
            <person name="Kallscheuer N."/>
            <person name="Kashif M."/>
            <person name="Ahamad S."/>
            <person name="Jagadeeshwari U."/>
            <person name="Pannikurungottu S."/>
            <person name="Haufschild T."/>
            <person name="Kabuu M."/>
            <person name="Sasikala C."/>
            <person name="Jogler C."/>
            <person name="Ramana C."/>
        </authorList>
    </citation>
    <scope>NUCLEOTIDE SEQUENCE [LARGE SCALE GENOMIC DNA]</scope>
    <source>
        <strain evidence="2">JC673</strain>
    </source>
</reference>
<dbReference type="EMBL" id="JAXBLV010000211">
    <property type="protein sequence ID" value="MDY3562345.1"/>
    <property type="molecule type" value="Genomic_DNA"/>
</dbReference>
<dbReference type="Proteomes" id="UP001272242">
    <property type="component" value="Unassembled WGS sequence"/>
</dbReference>